<name>A0AAW1X690_RUBAR</name>
<reference evidence="1 2" key="1">
    <citation type="journal article" date="2023" name="G3 (Bethesda)">
        <title>A chromosome-length genome assembly and annotation of blackberry (Rubus argutus, cv. 'Hillquist').</title>
        <authorList>
            <person name="Bruna T."/>
            <person name="Aryal R."/>
            <person name="Dudchenko O."/>
            <person name="Sargent D.J."/>
            <person name="Mead D."/>
            <person name="Buti M."/>
            <person name="Cavallini A."/>
            <person name="Hytonen T."/>
            <person name="Andres J."/>
            <person name="Pham M."/>
            <person name="Weisz D."/>
            <person name="Mascagni F."/>
            <person name="Usai G."/>
            <person name="Natali L."/>
            <person name="Bassil N."/>
            <person name="Fernandez G.E."/>
            <person name="Lomsadze A."/>
            <person name="Armour M."/>
            <person name="Olukolu B."/>
            <person name="Poorten T."/>
            <person name="Britton C."/>
            <person name="Davik J."/>
            <person name="Ashrafi H."/>
            <person name="Aiden E.L."/>
            <person name="Borodovsky M."/>
            <person name="Worthington M."/>
        </authorList>
    </citation>
    <scope>NUCLEOTIDE SEQUENCE [LARGE SCALE GENOMIC DNA]</scope>
    <source>
        <strain evidence="1">PI 553951</strain>
    </source>
</reference>
<dbReference type="EMBL" id="JBEDUW010000004">
    <property type="protein sequence ID" value="KAK9931833.1"/>
    <property type="molecule type" value="Genomic_DNA"/>
</dbReference>
<comment type="caution">
    <text evidence="1">The sequence shown here is derived from an EMBL/GenBank/DDBJ whole genome shotgun (WGS) entry which is preliminary data.</text>
</comment>
<protein>
    <submittedName>
        <fullName evidence="1">Uncharacterized protein</fullName>
    </submittedName>
</protein>
<gene>
    <name evidence="1" type="ORF">M0R45_019093</name>
</gene>
<proteinExistence type="predicted"/>
<dbReference type="Proteomes" id="UP001457282">
    <property type="component" value="Unassembled WGS sequence"/>
</dbReference>
<organism evidence="1 2">
    <name type="scientific">Rubus argutus</name>
    <name type="common">Southern blackberry</name>
    <dbReference type="NCBI Taxonomy" id="59490"/>
    <lineage>
        <taxon>Eukaryota</taxon>
        <taxon>Viridiplantae</taxon>
        <taxon>Streptophyta</taxon>
        <taxon>Embryophyta</taxon>
        <taxon>Tracheophyta</taxon>
        <taxon>Spermatophyta</taxon>
        <taxon>Magnoliopsida</taxon>
        <taxon>eudicotyledons</taxon>
        <taxon>Gunneridae</taxon>
        <taxon>Pentapetalae</taxon>
        <taxon>rosids</taxon>
        <taxon>fabids</taxon>
        <taxon>Rosales</taxon>
        <taxon>Rosaceae</taxon>
        <taxon>Rosoideae</taxon>
        <taxon>Rosoideae incertae sedis</taxon>
        <taxon>Rubus</taxon>
    </lineage>
</organism>
<accession>A0AAW1X690</accession>
<sequence>MPDWKEPWGLALVNFGDGIGLIICDCKARGQRHGFYRCRRRREQDERCGGGLVWSWDGGGAGEHGEAHSLEDSKAAVKYKKRQGAASLNLKLLAGKEPTI</sequence>
<evidence type="ECO:0000313" key="2">
    <source>
        <dbReference type="Proteomes" id="UP001457282"/>
    </source>
</evidence>
<dbReference type="AlphaFoldDB" id="A0AAW1X690"/>
<keyword evidence="2" id="KW-1185">Reference proteome</keyword>
<evidence type="ECO:0000313" key="1">
    <source>
        <dbReference type="EMBL" id="KAK9931833.1"/>
    </source>
</evidence>